<gene>
    <name evidence="2" type="ORF">BESB_070400</name>
</gene>
<name>A0A2A9M5Y3_BESBE</name>
<dbReference type="Proteomes" id="UP000224006">
    <property type="component" value="Unassembled WGS sequence"/>
</dbReference>
<feature type="compositionally biased region" description="Low complexity" evidence="1">
    <location>
        <begin position="74"/>
        <end position="86"/>
    </location>
</feature>
<reference evidence="2 3" key="1">
    <citation type="submission" date="2017-09" db="EMBL/GenBank/DDBJ databases">
        <title>Genome sequencing of Besnoitia besnoiti strain Bb-Ger1.</title>
        <authorList>
            <person name="Schares G."/>
            <person name="Venepally P."/>
            <person name="Lorenzi H.A."/>
        </authorList>
    </citation>
    <scope>NUCLEOTIDE SEQUENCE [LARGE SCALE GENOMIC DNA]</scope>
    <source>
        <strain evidence="2 3">Bb-Ger1</strain>
    </source>
</reference>
<dbReference type="AlphaFoldDB" id="A0A2A9M5Y3"/>
<dbReference type="GeneID" id="40311966"/>
<sequence length="865" mass="94118">MPPRLSRCCCAWASRLLGASALLFICFSSLVLRPIPQSRVGDNVGAGSSPSLRTGSTCYTGHSLFAAAAEDQSRAGGEAADEATAGARRDEDGAGPGDPRWGRAARASTGGPSDDEDAEGRVKRRERAKEKLARGETLSASRDGGGSGEARASNDGAQAAAHSFEENSYWFSRGPWLYLGGAPPAVRKAGAPQKAGPENIASLLNHVGGLNRELALDLQGKQILTTQIIDSTALALNAKSQQLGGLEKAIGTLKSNARLGQWRIGKFLDLMRVRAAERQALFLDRLNNVRDRINGVAGSVVLQTMGELRGVVEYLRSDADALLLGEKYSSRFKQVELQVQSNATKLQELRGTLEQARARVSTWADGISDIIEQMGRNASLLVQAGQERFVDATALILKQKEEEFSLVLSTPRVELTYVDMVVDRILSDFKKQSVSIVDLSSWLINGNKSGAGLATVDEVATRLLARLRRQDPHLNVRPVFCYIPPYAAVRNLDRMRFHVVPTPRTIQMALAQLQKAGIPRGFSLVSFNQVLVEAQVVAFDKSGRRATSALALLDPRDSDSGGVVLSRTDVYGLAFQRSLAGPNKALALQALRATGQNAKVLIVFAGERPATTAAHQASLMQRSVSYLTEAGLRAYEFATYSRAPAPELERLTRRLNAELRFFTTIERNCNKRLVSAQLPEGAEEWLRLPPVDLGLYRIYHSSRTAVLASFSDVPLPALPLSSLFRSSVAILRLEIARSRHGRREYAAPPRAALTHALLVLLAQPIDGDAVVTVHTQVTSDTRLSWVKRKRARASVVLSTSVGPPLYVSSVAIADFRSDYVAPKAILESVADYVARNFLSQNFVKYRHKLEGRVVYIQICLLGVHC</sequence>
<accession>A0A2A9M5Y3</accession>
<dbReference type="VEuPathDB" id="ToxoDB:BESB_070400"/>
<dbReference type="RefSeq" id="XP_029217897.1">
    <property type="nucleotide sequence ID" value="XM_029365413.1"/>
</dbReference>
<organism evidence="2 3">
    <name type="scientific">Besnoitia besnoiti</name>
    <name type="common">Apicomplexan protozoan</name>
    <dbReference type="NCBI Taxonomy" id="94643"/>
    <lineage>
        <taxon>Eukaryota</taxon>
        <taxon>Sar</taxon>
        <taxon>Alveolata</taxon>
        <taxon>Apicomplexa</taxon>
        <taxon>Conoidasida</taxon>
        <taxon>Coccidia</taxon>
        <taxon>Eucoccidiorida</taxon>
        <taxon>Eimeriorina</taxon>
        <taxon>Sarcocystidae</taxon>
        <taxon>Besnoitia</taxon>
    </lineage>
</organism>
<comment type="caution">
    <text evidence="2">The sequence shown here is derived from an EMBL/GenBank/DDBJ whole genome shotgun (WGS) entry which is preliminary data.</text>
</comment>
<keyword evidence="3" id="KW-1185">Reference proteome</keyword>
<dbReference type="OrthoDB" id="345352at2759"/>
<proteinExistence type="predicted"/>
<dbReference type="EMBL" id="NWUJ01000007">
    <property type="protein sequence ID" value="PFH33888.1"/>
    <property type="molecule type" value="Genomic_DNA"/>
</dbReference>
<feature type="region of interest" description="Disordered" evidence="1">
    <location>
        <begin position="69"/>
        <end position="159"/>
    </location>
</feature>
<evidence type="ECO:0000313" key="3">
    <source>
        <dbReference type="Proteomes" id="UP000224006"/>
    </source>
</evidence>
<evidence type="ECO:0000256" key="1">
    <source>
        <dbReference type="SAM" id="MobiDB-lite"/>
    </source>
</evidence>
<protein>
    <submittedName>
        <fullName evidence="2">Uncharacterized protein</fullName>
    </submittedName>
</protein>
<dbReference type="KEGG" id="bbes:BESB_070400"/>
<evidence type="ECO:0000313" key="2">
    <source>
        <dbReference type="EMBL" id="PFH33888.1"/>
    </source>
</evidence>